<protein>
    <submittedName>
        <fullName evidence="1">Uncharacterized protein</fullName>
    </submittedName>
</protein>
<organism evidence="1 2">
    <name type="scientific">Pistacia integerrima</name>
    <dbReference type="NCBI Taxonomy" id="434235"/>
    <lineage>
        <taxon>Eukaryota</taxon>
        <taxon>Viridiplantae</taxon>
        <taxon>Streptophyta</taxon>
        <taxon>Embryophyta</taxon>
        <taxon>Tracheophyta</taxon>
        <taxon>Spermatophyta</taxon>
        <taxon>Magnoliopsida</taxon>
        <taxon>eudicotyledons</taxon>
        <taxon>Gunneridae</taxon>
        <taxon>Pentapetalae</taxon>
        <taxon>rosids</taxon>
        <taxon>malvids</taxon>
        <taxon>Sapindales</taxon>
        <taxon>Anacardiaceae</taxon>
        <taxon>Pistacia</taxon>
    </lineage>
</organism>
<dbReference type="EMBL" id="CM047749">
    <property type="protein sequence ID" value="KAJ0010036.1"/>
    <property type="molecule type" value="Genomic_DNA"/>
</dbReference>
<dbReference type="Proteomes" id="UP001163603">
    <property type="component" value="Chromosome 14"/>
</dbReference>
<gene>
    <name evidence="1" type="ORF">Pint_34118</name>
</gene>
<reference evidence="2" key="1">
    <citation type="journal article" date="2023" name="G3 (Bethesda)">
        <title>Genome assembly and association tests identify interacting loci associated with vigor, precocity, and sex in interspecific pistachio rootstocks.</title>
        <authorList>
            <person name="Palmer W."/>
            <person name="Jacygrad E."/>
            <person name="Sagayaradj S."/>
            <person name="Cavanaugh K."/>
            <person name="Han R."/>
            <person name="Bertier L."/>
            <person name="Beede B."/>
            <person name="Kafkas S."/>
            <person name="Golino D."/>
            <person name="Preece J."/>
            <person name="Michelmore R."/>
        </authorList>
    </citation>
    <scope>NUCLEOTIDE SEQUENCE [LARGE SCALE GENOMIC DNA]</scope>
</reference>
<evidence type="ECO:0000313" key="2">
    <source>
        <dbReference type="Proteomes" id="UP001163603"/>
    </source>
</evidence>
<evidence type="ECO:0000313" key="1">
    <source>
        <dbReference type="EMBL" id="KAJ0010036.1"/>
    </source>
</evidence>
<keyword evidence="2" id="KW-1185">Reference proteome</keyword>
<proteinExistence type="predicted"/>
<accession>A0ACC0X325</accession>
<comment type="caution">
    <text evidence="1">The sequence shown here is derived from an EMBL/GenBank/DDBJ whole genome shotgun (WGS) entry which is preliminary data.</text>
</comment>
<sequence length="447" mass="47745">MLTLPAIAGQALDPLAQLMETAYIGRIGSVELASAGVSISIFNIISKLFNFPLLSVATSYVAEEVSSNAIEDLTSVGIGIFEALALFLGSGPFLNLMGVPLGKSTVLSSCVIADNLMLLCLEASEMFAPAQRFLKLRALGAPAVVVSLSLNGIFRGFKDTKTPFICLGNILQCFLNEEFEKLSLGNLLAVFLFPIFINYCQMGITGAAISTVMSQYIVAAAMIWYLNKKVVLLPPKMGALKFGGYIKSGGFLLGRTLAVLVTMTLGNINGCSPRARCYGCTSDMHASLVLIASYISKGDFKTVREVTNFVLKIGVVTGVSLAAILGVSFGSLATLFTKDPKVLGIVRTGILFISATQPITALAFIFDGLHYGVSDFPYAACSMMLVGAISSAFLLYAPRDFGLPGVWSGLALFMALRMVAGFVRLLSKTGPWWFLHTDLEKAKVGRY</sequence>
<name>A0ACC0X325_9ROSI</name>